<keyword evidence="2 6" id="KW-0067">ATP-binding</keyword>
<keyword evidence="6" id="KW-0597">Phosphoprotein</keyword>
<comment type="function">
    <text evidence="6">Catalyzes the dehydration of the S-form of NAD(P)HX at the expense of ATP, which is converted to ADP. Together with NAD(P)HX epimerase, which catalyzes the epimerization of the S- and R-forms, the enzyme allows the repair of both epimers of NAD(P)HX, a damaged form of NAD(P)H that is a result of enzymatic or heat-dependent hydration.</text>
</comment>
<keyword evidence="7" id="KW-1133">Transmembrane helix</keyword>
<keyword evidence="10" id="KW-1185">Reference proteome</keyword>
<feature type="domain" description="YjeF C-terminal" evidence="8">
    <location>
        <begin position="1"/>
        <end position="264"/>
    </location>
</feature>
<feature type="binding site" evidence="6">
    <location>
        <begin position="192"/>
        <end position="201"/>
    </location>
    <ligand>
        <name>ATP</name>
        <dbReference type="ChEBI" id="CHEBI:30616"/>
    </ligand>
</feature>
<reference evidence="9" key="1">
    <citation type="submission" date="2023-08" db="EMBL/GenBank/DDBJ databases">
        <authorList>
            <person name="Chen Y."/>
            <person name="Shah S."/>
            <person name="Dougan E. K."/>
            <person name="Thang M."/>
            <person name="Chan C."/>
        </authorList>
    </citation>
    <scope>NUCLEOTIDE SEQUENCE</scope>
</reference>
<sequence>MGGAPYYAGMAALRVGAELLYLCTAEEATGPIKGYSPELMVSEVYRWSVMSSHDAGVVEQEKKRMVEKMEALLPRFHALVLGCGLGRDDRVLDAVARIIEAAKARKLPLVIDADGLWLIERRPELVKGYNEAMLTPNAAEFRRLSAAVLGREDATVLELCEAMAGPIILQKGAVDLIAAPQLSEVRRCAEEGAPRRPGGLGDFLAGSLGTLAAWAVLRRRSLVLACEAACVLVRLACKESYRKRKRAMVAPDVLEEVGAAFETLCPARPAAGRLGTWDLGLGGGAKGPPSLLLACVFSSFFAGFVVFLVCFVLSVFWFSSCVLGGCKIKVCGNHAKGCKARSTLGNFEVREPPKNP</sequence>
<evidence type="ECO:0000256" key="6">
    <source>
        <dbReference type="HAMAP-Rule" id="MF_03157"/>
    </source>
</evidence>
<feature type="binding site" evidence="6">
    <location>
        <position position="202"/>
    </location>
    <ligand>
        <name>(6S)-NADPHX</name>
        <dbReference type="ChEBI" id="CHEBI:64076"/>
    </ligand>
</feature>
<dbReference type="EMBL" id="CAUJNA010000161">
    <property type="protein sequence ID" value="CAJ1372879.1"/>
    <property type="molecule type" value="Genomic_DNA"/>
</dbReference>
<proteinExistence type="inferred from homology"/>
<dbReference type="GO" id="GO:0005524">
    <property type="term" value="F:ATP binding"/>
    <property type="evidence" value="ECO:0007669"/>
    <property type="project" value="UniProtKB-KW"/>
</dbReference>
<dbReference type="Pfam" id="PF01256">
    <property type="entry name" value="Carb_kinase"/>
    <property type="match status" value="1"/>
</dbReference>
<keyword evidence="4 6" id="KW-0520">NAD</keyword>
<dbReference type="AlphaFoldDB" id="A0AA36HQX5"/>
<keyword evidence="7" id="KW-0812">Transmembrane</keyword>
<accession>A0AA36HQX5</accession>
<keyword evidence="1 6" id="KW-0547">Nucleotide-binding</keyword>
<comment type="similarity">
    <text evidence="6">Belongs to the NnrD/CARKD family.</text>
</comment>
<dbReference type="InterPro" id="IPR000631">
    <property type="entry name" value="CARKD"/>
</dbReference>
<evidence type="ECO:0000256" key="1">
    <source>
        <dbReference type="ARBA" id="ARBA00022741"/>
    </source>
</evidence>
<dbReference type="GO" id="GO:0047453">
    <property type="term" value="F:ATP-dependent NAD(P)H-hydrate dehydratase activity"/>
    <property type="evidence" value="ECO:0007669"/>
    <property type="project" value="UniProtKB-UniRule"/>
</dbReference>
<feature type="binding site" evidence="6">
    <location>
        <begin position="137"/>
        <end position="143"/>
    </location>
    <ligand>
        <name>(6S)-NADPHX</name>
        <dbReference type="ChEBI" id="CHEBI:64076"/>
    </ligand>
</feature>
<dbReference type="SUPFAM" id="SSF53613">
    <property type="entry name" value="Ribokinase-like"/>
    <property type="match status" value="1"/>
</dbReference>
<dbReference type="Proteomes" id="UP001178507">
    <property type="component" value="Unassembled WGS sequence"/>
</dbReference>
<keyword evidence="7" id="KW-0472">Membrane</keyword>
<evidence type="ECO:0000256" key="3">
    <source>
        <dbReference type="ARBA" id="ARBA00022857"/>
    </source>
</evidence>
<dbReference type="Gene3D" id="3.40.1190.20">
    <property type="match status" value="1"/>
</dbReference>
<dbReference type="HAMAP" id="MF_01965">
    <property type="entry name" value="NADHX_dehydratase"/>
    <property type="match status" value="1"/>
</dbReference>
<protein>
    <recommendedName>
        <fullName evidence="6">ATP-dependent (S)-NAD(P)H-hydrate dehydratase</fullName>
        <ecNumber evidence="6">4.2.1.93</ecNumber>
    </recommendedName>
    <alternativeName>
        <fullName evidence="6">ATP-dependent NAD(P)HX dehydratase</fullName>
    </alternativeName>
</protein>
<dbReference type="GO" id="GO:0110051">
    <property type="term" value="P:metabolite repair"/>
    <property type="evidence" value="ECO:0007669"/>
    <property type="project" value="TreeGrafter"/>
</dbReference>
<comment type="catalytic activity">
    <reaction evidence="6">
        <text>(6S)-NADHX + ATP = ADP + phosphate + NADH + H(+)</text>
        <dbReference type="Rhea" id="RHEA:19017"/>
        <dbReference type="ChEBI" id="CHEBI:15378"/>
        <dbReference type="ChEBI" id="CHEBI:30616"/>
        <dbReference type="ChEBI" id="CHEBI:43474"/>
        <dbReference type="ChEBI" id="CHEBI:57945"/>
        <dbReference type="ChEBI" id="CHEBI:64074"/>
        <dbReference type="ChEBI" id="CHEBI:456216"/>
        <dbReference type="EC" id="4.2.1.93"/>
    </reaction>
</comment>
<evidence type="ECO:0000256" key="5">
    <source>
        <dbReference type="ARBA" id="ARBA00023239"/>
    </source>
</evidence>
<evidence type="ECO:0000313" key="9">
    <source>
        <dbReference type="EMBL" id="CAJ1372879.1"/>
    </source>
</evidence>
<comment type="cofactor">
    <cofactor evidence="6">
        <name>Mg(2+)</name>
        <dbReference type="ChEBI" id="CHEBI:18420"/>
    </cofactor>
</comment>
<evidence type="ECO:0000259" key="8">
    <source>
        <dbReference type="PROSITE" id="PS51383"/>
    </source>
</evidence>
<comment type="catalytic activity">
    <reaction evidence="6">
        <text>(6S)-NADPHX + ATP = ADP + phosphate + NADPH + H(+)</text>
        <dbReference type="Rhea" id="RHEA:32231"/>
        <dbReference type="ChEBI" id="CHEBI:15378"/>
        <dbReference type="ChEBI" id="CHEBI:30616"/>
        <dbReference type="ChEBI" id="CHEBI:43474"/>
        <dbReference type="ChEBI" id="CHEBI:57783"/>
        <dbReference type="ChEBI" id="CHEBI:64076"/>
        <dbReference type="ChEBI" id="CHEBI:456216"/>
        <dbReference type="EC" id="4.2.1.93"/>
    </reaction>
</comment>
<organism evidence="9 10">
    <name type="scientific">Effrenium voratum</name>
    <dbReference type="NCBI Taxonomy" id="2562239"/>
    <lineage>
        <taxon>Eukaryota</taxon>
        <taxon>Sar</taxon>
        <taxon>Alveolata</taxon>
        <taxon>Dinophyceae</taxon>
        <taxon>Suessiales</taxon>
        <taxon>Symbiodiniaceae</taxon>
        <taxon>Effrenium</taxon>
    </lineage>
</organism>
<keyword evidence="3" id="KW-0521">NADP</keyword>
<dbReference type="InterPro" id="IPR029056">
    <property type="entry name" value="Ribokinase-like"/>
</dbReference>
<evidence type="ECO:0000256" key="4">
    <source>
        <dbReference type="ARBA" id="ARBA00023027"/>
    </source>
</evidence>
<feature type="binding site" evidence="6">
    <location>
        <begin position="171"/>
        <end position="175"/>
    </location>
    <ligand>
        <name>ATP</name>
        <dbReference type="ChEBI" id="CHEBI:30616"/>
    </ligand>
</feature>
<keyword evidence="5 6" id="KW-0456">Lyase</keyword>
<feature type="binding site" evidence="6">
    <location>
        <position position="84"/>
    </location>
    <ligand>
        <name>(6S)-NADPHX</name>
        <dbReference type="ChEBI" id="CHEBI:64076"/>
    </ligand>
</feature>
<feature type="transmembrane region" description="Helical" evidence="7">
    <location>
        <begin position="291"/>
        <end position="318"/>
    </location>
</feature>
<dbReference type="PROSITE" id="PS51383">
    <property type="entry name" value="YJEF_C_3"/>
    <property type="match status" value="1"/>
</dbReference>
<dbReference type="PANTHER" id="PTHR12592:SF0">
    <property type="entry name" value="ATP-DEPENDENT (S)-NAD(P)H-HYDRATE DEHYDRATASE"/>
    <property type="match status" value="1"/>
</dbReference>
<dbReference type="PANTHER" id="PTHR12592">
    <property type="entry name" value="ATP-DEPENDENT (S)-NAD(P)H-HYDRATE DEHYDRATASE FAMILY MEMBER"/>
    <property type="match status" value="1"/>
</dbReference>
<dbReference type="EC" id="4.2.1.93" evidence="6"/>
<dbReference type="CDD" id="cd01171">
    <property type="entry name" value="YXKO-related"/>
    <property type="match status" value="1"/>
</dbReference>
<gene>
    <name evidence="9" type="ORF">EVOR1521_LOCUS2862</name>
</gene>
<comment type="caution">
    <text evidence="9">The sequence shown here is derived from an EMBL/GenBank/DDBJ whole genome shotgun (WGS) entry which is preliminary data.</text>
</comment>
<name>A0AA36HQX5_9DINO</name>
<evidence type="ECO:0000313" key="10">
    <source>
        <dbReference type="Proteomes" id="UP001178507"/>
    </source>
</evidence>
<evidence type="ECO:0000256" key="2">
    <source>
        <dbReference type="ARBA" id="ARBA00022840"/>
    </source>
</evidence>
<dbReference type="GO" id="GO:0046496">
    <property type="term" value="P:nicotinamide nucleotide metabolic process"/>
    <property type="evidence" value="ECO:0007669"/>
    <property type="project" value="UniProtKB-UniRule"/>
</dbReference>
<evidence type="ECO:0000256" key="7">
    <source>
        <dbReference type="SAM" id="Phobius"/>
    </source>
</evidence>